<dbReference type="Proteomes" id="UP000466966">
    <property type="component" value="Unassembled WGS sequence"/>
</dbReference>
<dbReference type="CDD" id="cd00093">
    <property type="entry name" value="HTH_XRE"/>
    <property type="match status" value="1"/>
</dbReference>
<gene>
    <name evidence="2" type="ORF">GRI99_12125</name>
</gene>
<dbReference type="Gene3D" id="1.10.260.40">
    <property type="entry name" value="lambda repressor-like DNA-binding domains"/>
    <property type="match status" value="1"/>
</dbReference>
<dbReference type="EMBL" id="WTYV01000004">
    <property type="protein sequence ID" value="MXO72375.1"/>
    <property type="molecule type" value="Genomic_DNA"/>
</dbReference>
<accession>A0A844YVK8</accession>
<evidence type="ECO:0000313" key="2">
    <source>
        <dbReference type="EMBL" id="MXO72375.1"/>
    </source>
</evidence>
<proteinExistence type="predicted"/>
<dbReference type="InterPro" id="IPR001387">
    <property type="entry name" value="Cro/C1-type_HTH"/>
</dbReference>
<dbReference type="InterPro" id="IPR010982">
    <property type="entry name" value="Lambda_DNA-bd_dom_sf"/>
</dbReference>
<name>A0A844YVK8_9SPHN</name>
<protein>
    <submittedName>
        <fullName evidence="2">Helix-turn-helix domain-containing protein</fullName>
    </submittedName>
</protein>
<sequence>MARCGLGWKSQELADRAGVSYPSVHRFEAGQTVAADTRDKLVKALADAGATFTAGKGRVGVSVPE</sequence>
<dbReference type="GO" id="GO:0003677">
    <property type="term" value="F:DNA binding"/>
    <property type="evidence" value="ECO:0007669"/>
    <property type="project" value="InterPro"/>
</dbReference>
<organism evidence="2 3">
    <name type="scientific">Alteraurantiacibacter buctensis</name>
    <dbReference type="NCBI Taxonomy" id="1503981"/>
    <lineage>
        <taxon>Bacteria</taxon>
        <taxon>Pseudomonadati</taxon>
        <taxon>Pseudomonadota</taxon>
        <taxon>Alphaproteobacteria</taxon>
        <taxon>Sphingomonadales</taxon>
        <taxon>Erythrobacteraceae</taxon>
        <taxon>Alteraurantiacibacter</taxon>
    </lineage>
</organism>
<comment type="caution">
    <text evidence="2">The sequence shown here is derived from an EMBL/GenBank/DDBJ whole genome shotgun (WGS) entry which is preliminary data.</text>
</comment>
<reference evidence="2 3" key="1">
    <citation type="submission" date="2019-12" db="EMBL/GenBank/DDBJ databases">
        <title>Genomic-based taxomic classification of the family Erythrobacteraceae.</title>
        <authorList>
            <person name="Xu L."/>
        </authorList>
    </citation>
    <scope>NUCLEOTIDE SEQUENCE [LARGE SCALE GENOMIC DNA]</scope>
    <source>
        <strain evidence="2 3">M0322</strain>
    </source>
</reference>
<evidence type="ECO:0000259" key="1">
    <source>
        <dbReference type="Pfam" id="PF01381"/>
    </source>
</evidence>
<dbReference type="AlphaFoldDB" id="A0A844YVK8"/>
<dbReference type="OrthoDB" id="4419620at2"/>
<evidence type="ECO:0000313" key="3">
    <source>
        <dbReference type="Proteomes" id="UP000466966"/>
    </source>
</evidence>
<dbReference type="SUPFAM" id="SSF47413">
    <property type="entry name" value="lambda repressor-like DNA-binding domains"/>
    <property type="match status" value="1"/>
</dbReference>
<dbReference type="Pfam" id="PF01381">
    <property type="entry name" value="HTH_3"/>
    <property type="match status" value="1"/>
</dbReference>
<feature type="domain" description="HTH cro/C1-type" evidence="1">
    <location>
        <begin position="2"/>
        <end position="45"/>
    </location>
</feature>
<keyword evidence="3" id="KW-1185">Reference proteome</keyword>